<dbReference type="PROSITE" id="PS51352">
    <property type="entry name" value="THIOREDOXIN_2"/>
    <property type="match status" value="1"/>
</dbReference>
<protein>
    <submittedName>
        <fullName evidence="6">Thioredoxin</fullName>
    </submittedName>
</protein>
<evidence type="ECO:0000256" key="2">
    <source>
        <dbReference type="ARBA" id="ARBA00022748"/>
    </source>
</evidence>
<dbReference type="GO" id="GO:0017004">
    <property type="term" value="P:cytochrome complex assembly"/>
    <property type="evidence" value="ECO:0007669"/>
    <property type="project" value="UniProtKB-KW"/>
</dbReference>
<dbReference type="RefSeq" id="WP_081837236.1">
    <property type="nucleotide sequence ID" value="NZ_BKCN01000028.1"/>
</dbReference>
<dbReference type="Pfam" id="PF08534">
    <property type="entry name" value="Redoxin"/>
    <property type="match status" value="1"/>
</dbReference>
<dbReference type="InterPro" id="IPR013740">
    <property type="entry name" value="Redoxin"/>
</dbReference>
<dbReference type="AlphaFoldDB" id="A0A5A7NC87"/>
<evidence type="ECO:0000256" key="4">
    <source>
        <dbReference type="ARBA" id="ARBA00023284"/>
    </source>
</evidence>
<dbReference type="PANTHER" id="PTHR42852:SF6">
    <property type="entry name" value="THIOL:DISULFIDE INTERCHANGE PROTEIN DSBE"/>
    <property type="match status" value="1"/>
</dbReference>
<dbReference type="GO" id="GO:0030313">
    <property type="term" value="C:cell envelope"/>
    <property type="evidence" value="ECO:0007669"/>
    <property type="project" value="UniProtKB-SubCell"/>
</dbReference>
<proteinExistence type="predicted"/>
<dbReference type="InterPro" id="IPR036249">
    <property type="entry name" value="Thioredoxin-like_sf"/>
</dbReference>
<feature type="domain" description="Thioredoxin" evidence="5">
    <location>
        <begin position="62"/>
        <end position="204"/>
    </location>
</feature>
<keyword evidence="4" id="KW-0676">Redox-active center</keyword>
<evidence type="ECO:0000256" key="3">
    <source>
        <dbReference type="ARBA" id="ARBA00023157"/>
    </source>
</evidence>
<dbReference type="CDD" id="cd02966">
    <property type="entry name" value="TlpA_like_family"/>
    <property type="match status" value="1"/>
</dbReference>
<dbReference type="PANTHER" id="PTHR42852">
    <property type="entry name" value="THIOL:DISULFIDE INTERCHANGE PROTEIN DSBE"/>
    <property type="match status" value="1"/>
</dbReference>
<gene>
    <name evidence="6" type="ORF">JCM17846_32290</name>
</gene>
<accession>A0A5A7NC87</accession>
<evidence type="ECO:0000259" key="5">
    <source>
        <dbReference type="PROSITE" id="PS51352"/>
    </source>
</evidence>
<dbReference type="EMBL" id="BKCN01000028">
    <property type="protein sequence ID" value="GER05547.1"/>
    <property type="molecule type" value="Genomic_DNA"/>
</dbReference>
<dbReference type="SUPFAM" id="SSF52833">
    <property type="entry name" value="Thioredoxin-like"/>
    <property type="match status" value="1"/>
</dbReference>
<evidence type="ECO:0000256" key="1">
    <source>
        <dbReference type="ARBA" id="ARBA00004196"/>
    </source>
</evidence>
<dbReference type="InterPro" id="IPR050553">
    <property type="entry name" value="Thioredoxin_ResA/DsbE_sf"/>
</dbReference>
<name>A0A5A7NC87_9PROT</name>
<evidence type="ECO:0000313" key="7">
    <source>
        <dbReference type="Proteomes" id="UP000324996"/>
    </source>
</evidence>
<dbReference type="GO" id="GO:0016491">
    <property type="term" value="F:oxidoreductase activity"/>
    <property type="evidence" value="ECO:0007669"/>
    <property type="project" value="InterPro"/>
</dbReference>
<keyword evidence="3" id="KW-1015">Disulfide bond</keyword>
<dbReference type="Gene3D" id="3.40.30.10">
    <property type="entry name" value="Glutaredoxin"/>
    <property type="match status" value="1"/>
</dbReference>
<organism evidence="6 7">
    <name type="scientific">Iodidimonas nitroreducens</name>
    <dbReference type="NCBI Taxonomy" id="1236968"/>
    <lineage>
        <taxon>Bacteria</taxon>
        <taxon>Pseudomonadati</taxon>
        <taxon>Pseudomonadota</taxon>
        <taxon>Alphaproteobacteria</taxon>
        <taxon>Iodidimonadales</taxon>
        <taxon>Iodidimonadaceae</taxon>
        <taxon>Iodidimonas</taxon>
    </lineage>
</organism>
<comment type="caution">
    <text evidence="6">The sequence shown here is derived from an EMBL/GenBank/DDBJ whole genome shotgun (WGS) entry which is preliminary data.</text>
</comment>
<keyword evidence="2" id="KW-0201">Cytochrome c-type biogenesis</keyword>
<reference evidence="6 7" key="1">
    <citation type="submission" date="2019-09" db="EMBL/GenBank/DDBJ databases">
        <title>NBRP : Genome information of microbial organism related human and environment.</title>
        <authorList>
            <person name="Hattori M."/>
            <person name="Oshima K."/>
            <person name="Inaba H."/>
            <person name="Suda W."/>
            <person name="Sakamoto M."/>
            <person name="Iino T."/>
            <person name="Kitahara M."/>
            <person name="Oshida Y."/>
            <person name="Iida T."/>
            <person name="Kudo T."/>
            <person name="Itoh T."/>
            <person name="Ohkuma M."/>
        </authorList>
    </citation>
    <scope>NUCLEOTIDE SEQUENCE [LARGE SCALE GENOMIC DNA]</scope>
    <source>
        <strain evidence="6 7">Q-1</strain>
    </source>
</reference>
<comment type="subcellular location">
    <subcellularLocation>
        <location evidence="1">Cell envelope</location>
    </subcellularLocation>
</comment>
<dbReference type="InterPro" id="IPR013766">
    <property type="entry name" value="Thioredoxin_domain"/>
</dbReference>
<sequence length="207" mass="22236">MMSKLGLWLILIAGALALGGWAAYEMITRGESAAINENADSVSFSSQLARLTTGEMATFEGQTEPVPLPADLMMEGPDGPQSLSDERGRVLLINLWAEWCAPCIEEMPTLAALDAHFGGPDFRVLPISIDRSPVRQAQDVLVKFKAGSLETWAEPSMKLMGDLGVISLPTTLLIDREGRELGRLNGPADWNSKEARALIAAAIKSTG</sequence>
<keyword evidence="7" id="KW-1185">Reference proteome</keyword>
<dbReference type="Proteomes" id="UP000324996">
    <property type="component" value="Unassembled WGS sequence"/>
</dbReference>
<evidence type="ECO:0000313" key="6">
    <source>
        <dbReference type="EMBL" id="GER05547.1"/>
    </source>
</evidence>